<organism evidence="1 2">
    <name type="scientific">Oceanibacterium hippocampi</name>
    <dbReference type="NCBI Taxonomy" id="745714"/>
    <lineage>
        <taxon>Bacteria</taxon>
        <taxon>Pseudomonadati</taxon>
        <taxon>Pseudomonadota</taxon>
        <taxon>Alphaproteobacteria</taxon>
        <taxon>Sneathiellales</taxon>
        <taxon>Sneathiellaceae</taxon>
        <taxon>Oceanibacterium</taxon>
    </lineage>
</organism>
<keyword evidence="2" id="KW-1185">Reference proteome</keyword>
<sequence length="204" mass="23334">MHLSFLVVDDFYPDPHEVRKRALELDYPVQPPPNIYHGRNSKGKVLFREVDDIVSRLVNEPVKGAMKTPHGNFRIGLAGDDEAATSDIHVDNAVYWSGIIYLTLPEHCQGGTHLYRHRKLGTDQAPIFESDYKPLGYNSSFEASEEILADSSKDPDQWELLTTIPMRFNRLILLRPWLWHAPGNSFGDKPENGRLVHLLFFNRA</sequence>
<dbReference type="InterPro" id="IPR045617">
    <property type="entry name" value="DUF6445"/>
</dbReference>
<dbReference type="RefSeq" id="WP_139839687.1">
    <property type="nucleotide sequence ID" value="NZ_FWFR01000002.1"/>
</dbReference>
<dbReference type="OrthoDB" id="7630206at2"/>
<evidence type="ECO:0000313" key="1">
    <source>
        <dbReference type="EMBL" id="SLN58912.1"/>
    </source>
</evidence>
<reference evidence="1 2" key="1">
    <citation type="submission" date="2017-03" db="EMBL/GenBank/DDBJ databases">
        <authorList>
            <person name="Afonso C.L."/>
            <person name="Miller P.J."/>
            <person name="Scott M.A."/>
            <person name="Spackman E."/>
            <person name="Goraichik I."/>
            <person name="Dimitrov K.M."/>
            <person name="Suarez D.L."/>
            <person name="Swayne D.E."/>
        </authorList>
    </citation>
    <scope>NUCLEOTIDE SEQUENCE [LARGE SCALE GENOMIC DNA]</scope>
    <source>
        <strain evidence="1 2">CECT 7691</strain>
    </source>
</reference>
<dbReference type="Proteomes" id="UP000193200">
    <property type="component" value="Unassembled WGS sequence"/>
</dbReference>
<evidence type="ECO:0008006" key="3">
    <source>
        <dbReference type="Google" id="ProtNLM"/>
    </source>
</evidence>
<name>A0A1Y5TCU2_9PROT</name>
<dbReference type="InParanoid" id="A0A1Y5TCU2"/>
<evidence type="ECO:0000313" key="2">
    <source>
        <dbReference type="Proteomes" id="UP000193200"/>
    </source>
</evidence>
<accession>A0A1Y5TCU2</accession>
<dbReference type="Pfam" id="PF20043">
    <property type="entry name" value="DUF6445"/>
    <property type="match status" value="1"/>
</dbReference>
<proteinExistence type="predicted"/>
<protein>
    <recommendedName>
        <fullName evidence="3">Phytanoyl-CoA dioxygenase (PhyH)</fullName>
    </recommendedName>
</protein>
<dbReference type="AlphaFoldDB" id="A0A1Y5TCU2"/>
<gene>
    <name evidence="1" type="ORF">OCH7691_02595</name>
</gene>
<dbReference type="EMBL" id="FWFR01000002">
    <property type="protein sequence ID" value="SLN58912.1"/>
    <property type="molecule type" value="Genomic_DNA"/>
</dbReference>